<dbReference type="SUPFAM" id="SSF54897">
    <property type="entry name" value="Protease propeptides/inhibitors"/>
    <property type="match status" value="1"/>
</dbReference>
<evidence type="ECO:0000256" key="7">
    <source>
        <dbReference type="ARBA" id="ARBA00022801"/>
    </source>
</evidence>
<evidence type="ECO:0000256" key="8">
    <source>
        <dbReference type="ARBA" id="ARBA00022825"/>
    </source>
</evidence>
<dbReference type="Proteomes" id="UP000664169">
    <property type="component" value="Unassembled WGS sequence"/>
</dbReference>
<organism evidence="14 15">
    <name type="scientific">Gomphillus americanus</name>
    <dbReference type="NCBI Taxonomy" id="1940652"/>
    <lineage>
        <taxon>Eukaryota</taxon>
        <taxon>Fungi</taxon>
        <taxon>Dikarya</taxon>
        <taxon>Ascomycota</taxon>
        <taxon>Pezizomycotina</taxon>
        <taxon>Lecanoromycetes</taxon>
        <taxon>OSLEUM clade</taxon>
        <taxon>Ostropomycetidae</taxon>
        <taxon>Ostropales</taxon>
        <taxon>Graphidaceae</taxon>
        <taxon>Gomphilloideae</taxon>
        <taxon>Gomphillus</taxon>
    </lineage>
</organism>
<dbReference type="EC" id="3.4.14.10" evidence="4"/>
<keyword evidence="10" id="KW-0865">Zymogen</keyword>
<dbReference type="OrthoDB" id="409122at2759"/>
<dbReference type="CDD" id="cd04056">
    <property type="entry name" value="Peptidases_S53"/>
    <property type="match status" value="1"/>
</dbReference>
<dbReference type="Pfam" id="PF09286">
    <property type="entry name" value="Pro-kuma_activ"/>
    <property type="match status" value="1"/>
</dbReference>
<evidence type="ECO:0000256" key="6">
    <source>
        <dbReference type="ARBA" id="ARBA00022723"/>
    </source>
</evidence>
<feature type="binding site" evidence="11">
    <location>
        <position position="637"/>
    </location>
    <ligand>
        <name>Ca(2+)</name>
        <dbReference type="ChEBI" id="CHEBI:29108"/>
    </ligand>
</feature>
<dbReference type="Pfam" id="PF00082">
    <property type="entry name" value="Peptidase_S8"/>
    <property type="match status" value="1"/>
</dbReference>
<evidence type="ECO:0000256" key="12">
    <source>
        <dbReference type="SAM" id="SignalP"/>
    </source>
</evidence>
<evidence type="ECO:0000256" key="2">
    <source>
        <dbReference type="ARBA" id="ARBA00002451"/>
    </source>
</evidence>
<reference evidence="14" key="1">
    <citation type="submission" date="2021-03" db="EMBL/GenBank/DDBJ databases">
        <authorList>
            <person name="Tagirdzhanova G."/>
        </authorList>
    </citation>
    <scope>NUCLEOTIDE SEQUENCE</scope>
</reference>
<name>A0A8H3IKE7_9LECA</name>
<dbReference type="AlphaFoldDB" id="A0A8H3IKE7"/>
<proteinExistence type="predicted"/>
<dbReference type="GO" id="GO:0006508">
    <property type="term" value="P:proteolysis"/>
    <property type="evidence" value="ECO:0007669"/>
    <property type="project" value="UniProtKB-KW"/>
</dbReference>
<dbReference type="CDD" id="cd11377">
    <property type="entry name" value="Pro-peptidase_S53"/>
    <property type="match status" value="1"/>
</dbReference>
<dbReference type="InterPro" id="IPR000209">
    <property type="entry name" value="Peptidase_S8/S53_dom"/>
</dbReference>
<comment type="subcellular location">
    <subcellularLocation>
        <location evidence="3">Secreted</location>
        <location evidence="3">Extracellular space</location>
    </subcellularLocation>
</comment>
<feature type="signal peptide" evidence="12">
    <location>
        <begin position="1"/>
        <end position="18"/>
    </location>
</feature>
<keyword evidence="7 11" id="KW-0378">Hydrolase</keyword>
<dbReference type="GO" id="GO:0004252">
    <property type="term" value="F:serine-type endopeptidase activity"/>
    <property type="evidence" value="ECO:0007669"/>
    <property type="project" value="UniProtKB-UniRule"/>
</dbReference>
<feature type="binding site" evidence="11">
    <location>
        <position position="638"/>
    </location>
    <ligand>
        <name>Ca(2+)</name>
        <dbReference type="ChEBI" id="CHEBI:29108"/>
    </ligand>
</feature>
<evidence type="ECO:0000313" key="15">
    <source>
        <dbReference type="Proteomes" id="UP000664169"/>
    </source>
</evidence>
<sequence length="679" mass="72734">MYFKASFIAAFLAALAVAAPSPKGHVLHEKRDTPLKKWVKRSSVKDTTLLPMRIGMVQSNLHRADELMMEVADHNSPRYSQWYTPEEIIELFAPAQSAVDSIRGWLHGSGIESHRISQSTNKQWLQFDATKQEAEDLFKTKYYMYEHLPTGHNHMGCDEYHLPEHIAKHVDYVTPGLKLMAGGTATDGQPLSKRNADGSVQKRNNLSKRGFRAGGKGRFSEPIFKEKLSGLGADATSPIAMGCDSMITPACIATLYNITQAKLAAKGNELGIFEEGDFYTATDLTEFFVTFAPNIPATTMPILQGIDGGFAPTAETPLVGGESDLDFQISYPIIYPQNSKLYQTDDIFYALGEEGGGGFLNTFLDALDGSYCKSCAFGECGNAAIDPVYPDPNPAGYQGQLQCGVYKPTNVISISYGEQEDDLPTNYQQRQCAEFMKLGMQGTSVVIASGDSGVAARGADDGNDDGCLGKGEVFSPDFPASCPYITAAGATFLPTGASAQGDNEVAVTRFPSGGGFSNIYPIPSYQKNHVAAYLKFEAGKTAYKRYSVTGTNNPTAAQTNGGIFNSAGRGYPDISAIGDNVIVVVDGAPELIGGTSASAPVFAAVLNRINEERIKAGKKTVGFVNPVLYAHDSVLHDITVGNNSGCGTAGFFAAKGWDPLTGLGTPNYTKMLSLFMGLA</sequence>
<comment type="caution">
    <text evidence="14">The sequence shown here is derived from an EMBL/GenBank/DDBJ whole genome shotgun (WGS) entry which is preliminary data.</text>
</comment>
<keyword evidence="6 11" id="KW-0479">Metal-binding</keyword>
<dbReference type="GO" id="GO:0046872">
    <property type="term" value="F:metal ion binding"/>
    <property type="evidence" value="ECO:0007669"/>
    <property type="project" value="UniProtKB-UniRule"/>
</dbReference>
<feature type="domain" description="Peptidase S53" evidence="13">
    <location>
        <begin position="246"/>
        <end position="678"/>
    </location>
</feature>
<keyword evidence="5 11" id="KW-0645">Protease</keyword>
<evidence type="ECO:0000256" key="10">
    <source>
        <dbReference type="ARBA" id="ARBA00023145"/>
    </source>
</evidence>
<evidence type="ECO:0000256" key="11">
    <source>
        <dbReference type="PROSITE-ProRule" id="PRU01032"/>
    </source>
</evidence>
<accession>A0A8H3IKE7</accession>
<dbReference type="SMART" id="SM00944">
    <property type="entry name" value="Pro-kuma_activ"/>
    <property type="match status" value="1"/>
</dbReference>
<evidence type="ECO:0000313" key="14">
    <source>
        <dbReference type="EMBL" id="CAF9916899.1"/>
    </source>
</evidence>
<dbReference type="InterPro" id="IPR050819">
    <property type="entry name" value="Tripeptidyl-peptidase_I"/>
</dbReference>
<feature type="active site" description="Charge relay system" evidence="11">
    <location>
        <position position="596"/>
    </location>
</feature>
<evidence type="ECO:0000256" key="9">
    <source>
        <dbReference type="ARBA" id="ARBA00022837"/>
    </source>
</evidence>
<feature type="chain" id="PRO_5034865295" description="tripeptidyl-peptidase II" evidence="12">
    <location>
        <begin position="19"/>
        <end position="679"/>
    </location>
</feature>
<evidence type="ECO:0000259" key="13">
    <source>
        <dbReference type="PROSITE" id="PS51695"/>
    </source>
</evidence>
<comment type="catalytic activity">
    <reaction evidence="1">
        <text>Release of an N-terminal tripeptide from a polypeptide.</text>
        <dbReference type="EC" id="3.4.14.10"/>
    </reaction>
</comment>
<comment type="cofactor">
    <cofactor evidence="11">
        <name>Ca(2+)</name>
        <dbReference type="ChEBI" id="CHEBI:29108"/>
    </cofactor>
    <text evidence="11">Binds 1 Ca(2+) ion per subunit.</text>
</comment>
<dbReference type="Gene3D" id="3.40.50.200">
    <property type="entry name" value="Peptidase S8/S53 domain"/>
    <property type="match status" value="1"/>
</dbReference>
<keyword evidence="8 11" id="KW-0720">Serine protease</keyword>
<keyword evidence="9 11" id="KW-0106">Calcium</keyword>
<dbReference type="GO" id="GO:0005576">
    <property type="term" value="C:extracellular region"/>
    <property type="evidence" value="ECO:0007669"/>
    <property type="project" value="UniProtKB-SubCell"/>
</dbReference>
<evidence type="ECO:0000256" key="4">
    <source>
        <dbReference type="ARBA" id="ARBA00012462"/>
    </source>
</evidence>
<feature type="binding site" evidence="11">
    <location>
        <position position="658"/>
    </location>
    <ligand>
        <name>Ca(2+)</name>
        <dbReference type="ChEBI" id="CHEBI:29108"/>
    </ligand>
</feature>
<dbReference type="PANTHER" id="PTHR14218">
    <property type="entry name" value="PROTEASE S8 TRIPEPTIDYL PEPTIDASE I CLN2"/>
    <property type="match status" value="1"/>
</dbReference>
<keyword evidence="12" id="KW-0732">Signal</keyword>
<evidence type="ECO:0000256" key="5">
    <source>
        <dbReference type="ARBA" id="ARBA00022670"/>
    </source>
</evidence>
<dbReference type="PANTHER" id="PTHR14218:SF19">
    <property type="entry name" value="SERINE PROTEASE AORO, PUTATIVE (AFU_ORTHOLOGUE AFUA_6G10250)-RELATED"/>
    <property type="match status" value="1"/>
</dbReference>
<dbReference type="GO" id="GO:0008240">
    <property type="term" value="F:tripeptidyl-peptidase activity"/>
    <property type="evidence" value="ECO:0007669"/>
    <property type="project" value="UniProtKB-EC"/>
</dbReference>
<feature type="active site" description="Charge relay system" evidence="11">
    <location>
        <position position="326"/>
    </location>
</feature>
<dbReference type="SUPFAM" id="SSF52743">
    <property type="entry name" value="Subtilisin-like"/>
    <property type="match status" value="1"/>
</dbReference>
<dbReference type="InterPro" id="IPR030400">
    <property type="entry name" value="Sedolisin_dom"/>
</dbReference>
<comment type="function">
    <text evidence="2">Secreted tripeptidyl-peptidase which degrades proteins at acidic pHs and is involved in virulence.</text>
</comment>
<protein>
    <recommendedName>
        <fullName evidence="4">tripeptidyl-peptidase II</fullName>
        <ecNumber evidence="4">3.4.14.10</ecNumber>
    </recommendedName>
</protein>
<dbReference type="PROSITE" id="PS51695">
    <property type="entry name" value="SEDOLISIN"/>
    <property type="match status" value="1"/>
</dbReference>
<gene>
    <name evidence="14" type="ORF">GOMPHAMPRED_001145</name>
</gene>
<feature type="active site" description="Charge relay system" evidence="11">
    <location>
        <position position="322"/>
    </location>
</feature>
<dbReference type="InterPro" id="IPR036852">
    <property type="entry name" value="Peptidase_S8/S53_dom_sf"/>
</dbReference>
<evidence type="ECO:0000256" key="1">
    <source>
        <dbReference type="ARBA" id="ARBA00001910"/>
    </source>
</evidence>
<dbReference type="EMBL" id="CAJPDQ010000011">
    <property type="protein sequence ID" value="CAF9916899.1"/>
    <property type="molecule type" value="Genomic_DNA"/>
</dbReference>
<dbReference type="InterPro" id="IPR015366">
    <property type="entry name" value="S53_propep"/>
</dbReference>
<keyword evidence="15" id="KW-1185">Reference proteome</keyword>
<evidence type="ECO:0000256" key="3">
    <source>
        <dbReference type="ARBA" id="ARBA00004239"/>
    </source>
</evidence>
<feature type="binding site" evidence="11">
    <location>
        <position position="656"/>
    </location>
    <ligand>
        <name>Ca(2+)</name>
        <dbReference type="ChEBI" id="CHEBI:29108"/>
    </ligand>
</feature>